<feature type="non-terminal residue" evidence="1">
    <location>
        <position position="1"/>
    </location>
</feature>
<keyword evidence="1" id="KW-0238">DNA-binding</keyword>
<dbReference type="Proteomes" id="UP000243374">
    <property type="component" value="Unassembled WGS sequence"/>
</dbReference>
<gene>
    <name evidence="1" type="ORF">SAMN04487865_105617</name>
</gene>
<evidence type="ECO:0000313" key="1">
    <source>
        <dbReference type="EMBL" id="SFK33550.1"/>
    </source>
</evidence>
<accession>A0A662ZBJ9</accession>
<name>A0A662ZBJ9_9GAMM</name>
<dbReference type="GO" id="GO:0003677">
    <property type="term" value="F:DNA binding"/>
    <property type="evidence" value="ECO:0007669"/>
    <property type="project" value="UniProtKB-KW"/>
</dbReference>
<dbReference type="AlphaFoldDB" id="A0A662ZBJ9"/>
<sequence length="57" mass="6628">PVCGKIHKQSRDHNRHLYSCPCGYKSNDDRVGAMNIQNLGKRWLSGEKNPRYKKDNN</sequence>
<organism evidence="1 2">
    <name type="scientific">Succinivibrio dextrinosolvens</name>
    <dbReference type="NCBI Taxonomy" id="83771"/>
    <lineage>
        <taxon>Bacteria</taxon>
        <taxon>Pseudomonadati</taxon>
        <taxon>Pseudomonadota</taxon>
        <taxon>Gammaproteobacteria</taxon>
        <taxon>Aeromonadales</taxon>
        <taxon>Succinivibrionaceae</taxon>
        <taxon>Succinivibrio</taxon>
    </lineage>
</organism>
<protein>
    <submittedName>
        <fullName evidence="1">Transposase DNA-binding domain-containing protein</fullName>
    </submittedName>
</protein>
<dbReference type="EMBL" id="FOSF01000056">
    <property type="protein sequence ID" value="SFK33550.1"/>
    <property type="molecule type" value="Genomic_DNA"/>
</dbReference>
<proteinExistence type="predicted"/>
<reference evidence="1 2" key="1">
    <citation type="submission" date="2016-10" db="EMBL/GenBank/DDBJ databases">
        <authorList>
            <person name="Varghese N."/>
            <person name="Submissions S."/>
        </authorList>
    </citation>
    <scope>NUCLEOTIDE SEQUENCE [LARGE SCALE GENOMIC DNA]</scope>
    <source>
        <strain evidence="1 2">22B</strain>
    </source>
</reference>
<keyword evidence="2" id="KW-1185">Reference proteome</keyword>
<dbReference type="OrthoDB" id="7063846at2"/>
<evidence type="ECO:0000313" key="2">
    <source>
        <dbReference type="Proteomes" id="UP000243374"/>
    </source>
</evidence>